<dbReference type="InterPro" id="IPR051199">
    <property type="entry name" value="LPS_LOS_Heptosyltrfase"/>
</dbReference>
<protein>
    <submittedName>
        <fullName evidence="3">Heptosyltransferase I</fullName>
    </submittedName>
</protein>
<accession>A0A4Q8CYU8</accession>
<evidence type="ECO:0000256" key="2">
    <source>
        <dbReference type="ARBA" id="ARBA00022679"/>
    </source>
</evidence>
<sequence length="347" mass="38006">MTLRSICIVRLSALGDVTHVIPVVKSLQAQVPDVQITWVIGRLEAKLLGDLPGVEFIVHDKRSGLSGLVALRRRLRGHRFDALLHMQVSLRANLVAAMVPARIRVGYDRARSKDLHGLVVNRRIPARRREHVRDGLASFLEPLGLDPAPPVWEIPLQVADYGLARAHLAADRPNLVISPCSSHPLRNWITDRYAALADYAAHHYGANVVLVGSPSTTERRICEAIESLAQMPVVNICGQDTLKQLAALLESADLLISPDTGPAHIANAVGTDVLGLYAASNPARSGPYHSLRWCVDRYPEALERFTGKTVDTARWGAKAEFAGAMAMISFDDARERLDAWMDQSGVV</sequence>
<dbReference type="GO" id="GO:0005829">
    <property type="term" value="C:cytosol"/>
    <property type="evidence" value="ECO:0007669"/>
    <property type="project" value="TreeGrafter"/>
</dbReference>
<keyword evidence="1" id="KW-0328">Glycosyltransferase</keyword>
<gene>
    <name evidence="3" type="ORF">EV698_0427</name>
</gene>
<dbReference type="AlphaFoldDB" id="A0A4Q8CYU8"/>
<dbReference type="SUPFAM" id="SSF53756">
    <property type="entry name" value="UDP-Glycosyltransferase/glycogen phosphorylase"/>
    <property type="match status" value="1"/>
</dbReference>
<dbReference type="PANTHER" id="PTHR30160">
    <property type="entry name" value="TETRAACYLDISACCHARIDE 4'-KINASE-RELATED"/>
    <property type="match status" value="1"/>
</dbReference>
<dbReference type="GO" id="GO:0009244">
    <property type="term" value="P:lipopolysaccharide core region biosynthetic process"/>
    <property type="evidence" value="ECO:0007669"/>
    <property type="project" value="TreeGrafter"/>
</dbReference>
<proteinExistence type="predicted"/>
<dbReference type="Proteomes" id="UP000292298">
    <property type="component" value="Unassembled WGS sequence"/>
</dbReference>
<dbReference type="EMBL" id="SHLI01000001">
    <property type="protein sequence ID" value="RZU98186.1"/>
    <property type="molecule type" value="Genomic_DNA"/>
</dbReference>
<keyword evidence="2 3" id="KW-0808">Transferase</keyword>
<comment type="caution">
    <text evidence="3">The sequence shown here is derived from an EMBL/GenBank/DDBJ whole genome shotgun (WGS) entry which is preliminary data.</text>
</comment>
<evidence type="ECO:0000313" key="4">
    <source>
        <dbReference type="Proteomes" id="UP000292298"/>
    </source>
</evidence>
<organism evidence="3 4">
    <name type="scientific">Spiribacter vilamensis</name>
    <dbReference type="NCBI Taxonomy" id="531306"/>
    <lineage>
        <taxon>Bacteria</taxon>
        <taxon>Pseudomonadati</taxon>
        <taxon>Pseudomonadota</taxon>
        <taxon>Gammaproteobacteria</taxon>
        <taxon>Chromatiales</taxon>
        <taxon>Ectothiorhodospiraceae</taxon>
        <taxon>Spiribacter</taxon>
    </lineage>
</organism>
<evidence type="ECO:0000313" key="3">
    <source>
        <dbReference type="EMBL" id="RZU98186.1"/>
    </source>
</evidence>
<dbReference type="GO" id="GO:0008713">
    <property type="term" value="F:ADP-heptose-lipopolysaccharide heptosyltransferase activity"/>
    <property type="evidence" value="ECO:0007669"/>
    <property type="project" value="TreeGrafter"/>
</dbReference>
<name>A0A4Q8CYU8_9GAMM</name>
<reference evidence="3 4" key="1">
    <citation type="submission" date="2019-02" db="EMBL/GenBank/DDBJ databases">
        <title>Genomic Encyclopedia of Type Strains, Phase IV (KMG-IV): sequencing the most valuable type-strain genomes for metagenomic binning, comparative biology and taxonomic classification.</title>
        <authorList>
            <person name="Goeker M."/>
        </authorList>
    </citation>
    <scope>NUCLEOTIDE SEQUENCE [LARGE SCALE GENOMIC DNA]</scope>
    <source>
        <strain evidence="3 4">DSM 21056</strain>
    </source>
</reference>
<dbReference type="InterPro" id="IPR002201">
    <property type="entry name" value="Glyco_trans_9"/>
</dbReference>
<dbReference type="CDD" id="cd03789">
    <property type="entry name" value="GT9_LPS_heptosyltransferase"/>
    <property type="match status" value="1"/>
</dbReference>
<dbReference type="PANTHER" id="PTHR30160:SF21">
    <property type="entry name" value="LIPOPOLYSACCHARIDE CORE HEPTOSYLTRANSFERASE OPSX"/>
    <property type="match status" value="1"/>
</dbReference>
<dbReference type="Pfam" id="PF01075">
    <property type="entry name" value="Glyco_transf_9"/>
    <property type="match status" value="1"/>
</dbReference>
<dbReference type="Gene3D" id="3.40.50.2000">
    <property type="entry name" value="Glycogen Phosphorylase B"/>
    <property type="match status" value="2"/>
</dbReference>
<evidence type="ECO:0000256" key="1">
    <source>
        <dbReference type="ARBA" id="ARBA00022676"/>
    </source>
</evidence>
<keyword evidence="4" id="KW-1185">Reference proteome</keyword>
<dbReference type="RefSeq" id="WP_239016180.1">
    <property type="nucleotide sequence ID" value="NZ_SHLI01000001.1"/>
</dbReference>